<sequence>MMSEICLQWSPEHGPRRKLTITPTDSGWAKIAAVWDGSQWHETSYDLIQAPTISAPDHADENPTPRILETLIEQINHTWDSDTPQVLAFDSPNPIVIAARDEILRSYSARSTCWQPIEKPALEPLIRDHGLPSVTPLAETPYSRSQLERGEPNGR</sequence>
<reference evidence="3" key="1">
    <citation type="submission" date="2016-10" db="EMBL/GenBank/DDBJ databases">
        <authorList>
            <person name="Varghese N."/>
            <person name="Submissions S."/>
        </authorList>
    </citation>
    <scope>NUCLEOTIDE SEQUENCE [LARGE SCALE GENOMIC DNA]</scope>
    <source>
        <strain evidence="3">B4,CECT 8067,JCM 17497</strain>
    </source>
</reference>
<proteinExistence type="predicted"/>
<feature type="compositionally biased region" description="Basic and acidic residues" evidence="1">
    <location>
        <begin position="146"/>
        <end position="155"/>
    </location>
</feature>
<dbReference type="EMBL" id="FNFE01000001">
    <property type="protein sequence ID" value="SDJ59163.1"/>
    <property type="molecule type" value="Genomic_DNA"/>
</dbReference>
<dbReference type="Proteomes" id="UP000198882">
    <property type="component" value="Unassembled WGS sequence"/>
</dbReference>
<evidence type="ECO:0000313" key="3">
    <source>
        <dbReference type="Proteomes" id="UP000198882"/>
    </source>
</evidence>
<dbReference type="STRING" id="1095776.SAMN04515672_1101"/>
<keyword evidence="3" id="KW-1185">Reference proteome</keyword>
<gene>
    <name evidence="2" type="ORF">SAMN04515672_1101</name>
</gene>
<protein>
    <submittedName>
        <fullName evidence="2">Uncharacterized protein</fullName>
    </submittedName>
</protein>
<accession>A0A1G8UZE4</accession>
<feature type="region of interest" description="Disordered" evidence="1">
    <location>
        <begin position="133"/>
        <end position="155"/>
    </location>
</feature>
<evidence type="ECO:0000313" key="2">
    <source>
        <dbReference type="EMBL" id="SDJ59163.1"/>
    </source>
</evidence>
<evidence type="ECO:0000256" key="1">
    <source>
        <dbReference type="SAM" id="MobiDB-lite"/>
    </source>
</evidence>
<name>A0A1G8UZE4_9EURY</name>
<organism evidence="2 3">
    <name type="scientific">Natronorubrum texcoconense</name>
    <dbReference type="NCBI Taxonomy" id="1095776"/>
    <lineage>
        <taxon>Archaea</taxon>
        <taxon>Methanobacteriati</taxon>
        <taxon>Methanobacteriota</taxon>
        <taxon>Stenosarchaea group</taxon>
        <taxon>Halobacteria</taxon>
        <taxon>Halobacteriales</taxon>
        <taxon>Natrialbaceae</taxon>
        <taxon>Natronorubrum</taxon>
    </lineage>
</organism>
<dbReference type="AlphaFoldDB" id="A0A1G8UZE4"/>